<dbReference type="GO" id="GO:0043565">
    <property type="term" value="F:sequence-specific DNA binding"/>
    <property type="evidence" value="ECO:0007669"/>
    <property type="project" value="InterPro"/>
</dbReference>
<evidence type="ECO:0000256" key="9">
    <source>
        <dbReference type="ARBA" id="ARBA00023015"/>
    </source>
</evidence>
<organism evidence="16 17">
    <name type="scientific">Spirosoma arboris</name>
    <dbReference type="NCBI Taxonomy" id="2682092"/>
    <lineage>
        <taxon>Bacteria</taxon>
        <taxon>Pseudomonadati</taxon>
        <taxon>Bacteroidota</taxon>
        <taxon>Cytophagia</taxon>
        <taxon>Cytophagales</taxon>
        <taxon>Cytophagaceae</taxon>
        <taxon>Spirosoma</taxon>
    </lineage>
</organism>
<protein>
    <recommendedName>
        <fullName evidence="2">histidine kinase</fullName>
        <ecNumber evidence="2">2.7.13.3</ecNumber>
    </recommendedName>
</protein>
<dbReference type="InterPro" id="IPR018060">
    <property type="entry name" value="HTH_AraC"/>
</dbReference>
<evidence type="ECO:0000256" key="4">
    <source>
        <dbReference type="ARBA" id="ARBA00022679"/>
    </source>
</evidence>
<dbReference type="InterPro" id="IPR013783">
    <property type="entry name" value="Ig-like_fold"/>
</dbReference>
<dbReference type="SMART" id="SM00342">
    <property type="entry name" value="HTH_ARAC"/>
    <property type="match status" value="1"/>
</dbReference>
<keyword evidence="6" id="KW-0418">Kinase</keyword>
<keyword evidence="12" id="KW-0732">Signal</keyword>
<keyword evidence="3 11" id="KW-0597">Phosphoprotein</keyword>
<keyword evidence="4" id="KW-0808">Transferase</keyword>
<evidence type="ECO:0000256" key="2">
    <source>
        <dbReference type="ARBA" id="ARBA00012438"/>
    </source>
</evidence>
<dbReference type="SMART" id="SM00448">
    <property type="entry name" value="REC"/>
    <property type="match status" value="1"/>
</dbReference>
<dbReference type="InterPro" id="IPR011123">
    <property type="entry name" value="Y_Y_Y"/>
</dbReference>
<dbReference type="InterPro" id="IPR011110">
    <property type="entry name" value="Reg_prop"/>
</dbReference>
<dbReference type="PRINTS" id="PR00344">
    <property type="entry name" value="BCTRLSENSOR"/>
</dbReference>
<dbReference type="Gene3D" id="3.40.50.2300">
    <property type="match status" value="1"/>
</dbReference>
<evidence type="ECO:0000256" key="12">
    <source>
        <dbReference type="SAM" id="SignalP"/>
    </source>
</evidence>
<dbReference type="CDD" id="cd17574">
    <property type="entry name" value="REC_OmpR"/>
    <property type="match status" value="1"/>
</dbReference>
<dbReference type="PROSITE" id="PS50109">
    <property type="entry name" value="HIS_KIN"/>
    <property type="match status" value="1"/>
</dbReference>
<dbReference type="InterPro" id="IPR004358">
    <property type="entry name" value="Sig_transdc_His_kin-like_C"/>
</dbReference>
<dbReference type="SUPFAM" id="SSF47384">
    <property type="entry name" value="Homodimeric domain of signal transducing histidine kinase"/>
    <property type="match status" value="1"/>
</dbReference>
<evidence type="ECO:0000256" key="7">
    <source>
        <dbReference type="ARBA" id="ARBA00022840"/>
    </source>
</evidence>
<sequence length="1329" mass="152270">MRKVILTHTLLLLISFCATAQKATFEFFTTADGLAGNNTSSVTQDDQGFIWFVNDGKIHRYDGRSFVVYPAPKELSTGKEFLSGLTSWQDSLLFVWSEHFPFLFNPKTGNWQRLQLKQKGTQNDGSRLWTSPEQANIVVTKVRKGSGSPHAWDSKHGQVTPLLSTKYPQLLNTYYWNFANAFDYTINYQDTLYHLSKSGKVTLATPLNTICTSYANLWIQSGSNELVILPLDKPFYKLDKTKNRFVLHPASRFLGNGRNPLRQFILEKNGSIWACGLDRSLIYYDASADTLYNFQDELKRLMPNRNDFMGLFHDKSGVVWISTRLGLLKVTPRTNPFDTYFDGLNQTNAHYSFRGLTEDNQGRVYGVYYDGIARFDRIHKKTSQFYTFTPLLSLFDLSAEGDKIWVNGWQLLDPKSGKVSKVPSPFRENAFSDSGFFTREKDGTLWWASHYLLYRLHKSTTGFYWTKELELPERVFNKTEALHFGTQSGKLWIGFNGRLLQYDSKTKKQHWFDPKKWGLPVSRIMTIEEDSAGKLWLGTDVGLVQVDPINGTTNHYTMDDGLPNNFICGMLTEGDSCLWLSTNHGLSRFHIATKTFVNFFKEDGLTHNEFNRKSYFKARNGRMFFGGMRGINAFFPKEVIQTYRDQGSQLVLSSFEYTDERRDSVLRETKFARNPEIHLNYWDWSYTFEYALTDYDNPKEIFYSYKMEGYKNSWSAPSKFNFTRFNSLPSGHYIFRVKARDSRGRWHPNELAVKVVVYPPWWATWWAYLTYFLLLSGLAFAIYSFLKKRLLLQNELQLRQEEAHRLKELDQFKSRLYTNLTHEFRTPLTVILGMIGQIRDQPKKHLEEGTRLIENNSQNLLRLVNQLLDLSKLENKSFQLHMQFGNIAPYLRYVIESFQSYANSLNLSLRFFTTLESLMMDYDAEQLKQVLINLISNALKFTPSGGDIMVRLTEDVNQLIIEVRDTGIGIAEKDIFYVFDRFYQVDGSHTRLGEGTGIGLAHAQELVKLMGGAISVRSELGKGTTFMVRLPVTTKSSISDRQTAIPPPAGEMITSNHAALLLEEHTSPTLHHTSLPDLLLIEDNPDVVIYLKTCLIGLYQLDVAYNGKVGIEKALSTIPDLIISDVMMPEKDGYQVCDTLKNDERTSHIPIILLTAKAGTDAKIAGLKRGADVYLTKPFDREELLVSLEMLVAKQKRLIAHFSKNNLIEVPAPVIEQEPEEAFALEDAFVQKVTKVVAENFADEGFALPQLCQKIGMSRSQLFRKMKALMDTSPSDFIRSYRLDRAKFLLETTDLSVSEVAWQTGYKNPGHFSTSFQGEFGFSPSSIDK</sequence>
<dbReference type="InterPro" id="IPR001789">
    <property type="entry name" value="Sig_transdc_resp-reg_receiver"/>
</dbReference>
<dbReference type="GO" id="GO:0003700">
    <property type="term" value="F:DNA-binding transcription factor activity"/>
    <property type="evidence" value="ECO:0007669"/>
    <property type="project" value="InterPro"/>
</dbReference>
<dbReference type="InterPro" id="IPR003661">
    <property type="entry name" value="HisK_dim/P_dom"/>
</dbReference>
<reference evidence="16 17" key="1">
    <citation type="submission" date="2019-12" db="EMBL/GenBank/DDBJ databases">
        <title>Spirosoma sp. HMF4905 genome sequencing and assembly.</title>
        <authorList>
            <person name="Kang H."/>
            <person name="Cha I."/>
            <person name="Kim H."/>
            <person name="Joh K."/>
        </authorList>
    </citation>
    <scope>NUCLEOTIDE SEQUENCE [LARGE SCALE GENOMIC DNA]</scope>
    <source>
        <strain evidence="16 17">HMF4905</strain>
    </source>
</reference>
<comment type="caution">
    <text evidence="16">The sequence shown here is derived from an EMBL/GenBank/DDBJ whole genome shotgun (WGS) entry which is preliminary data.</text>
</comment>
<dbReference type="Gene3D" id="1.10.287.130">
    <property type="match status" value="1"/>
</dbReference>
<dbReference type="Pfam" id="PF00512">
    <property type="entry name" value="HisKA"/>
    <property type="match status" value="1"/>
</dbReference>
<dbReference type="PANTHER" id="PTHR43547:SF2">
    <property type="entry name" value="HYBRID SIGNAL TRANSDUCTION HISTIDINE KINASE C"/>
    <property type="match status" value="1"/>
</dbReference>
<feature type="modified residue" description="4-aspartylphosphate" evidence="11">
    <location>
        <position position="1125"/>
    </location>
</feature>
<keyword evidence="8" id="KW-0902">Two-component regulatory system</keyword>
<evidence type="ECO:0000256" key="8">
    <source>
        <dbReference type="ARBA" id="ARBA00023012"/>
    </source>
</evidence>
<feature type="domain" description="Response regulatory" evidence="15">
    <location>
        <begin position="1077"/>
        <end position="1192"/>
    </location>
</feature>
<dbReference type="PROSITE" id="PS50110">
    <property type="entry name" value="RESPONSE_REGULATORY"/>
    <property type="match status" value="1"/>
</dbReference>
<evidence type="ECO:0000256" key="1">
    <source>
        <dbReference type="ARBA" id="ARBA00000085"/>
    </source>
</evidence>
<feature type="chain" id="PRO_5029450671" description="histidine kinase" evidence="12">
    <location>
        <begin position="21"/>
        <end position="1329"/>
    </location>
</feature>
<dbReference type="InterPro" id="IPR015943">
    <property type="entry name" value="WD40/YVTN_repeat-like_dom_sf"/>
</dbReference>
<dbReference type="SUPFAM" id="SSF63829">
    <property type="entry name" value="Calcium-dependent phosphotriesterase"/>
    <property type="match status" value="2"/>
</dbReference>
<dbReference type="Pfam" id="PF12833">
    <property type="entry name" value="HTH_18"/>
    <property type="match status" value="1"/>
</dbReference>
<dbReference type="SUPFAM" id="SSF52172">
    <property type="entry name" value="CheY-like"/>
    <property type="match status" value="1"/>
</dbReference>
<evidence type="ECO:0000259" key="14">
    <source>
        <dbReference type="PROSITE" id="PS50109"/>
    </source>
</evidence>
<name>A0A7K1SNF2_9BACT</name>
<evidence type="ECO:0000256" key="6">
    <source>
        <dbReference type="ARBA" id="ARBA00022777"/>
    </source>
</evidence>
<dbReference type="InterPro" id="IPR036890">
    <property type="entry name" value="HATPase_C_sf"/>
</dbReference>
<keyword evidence="5" id="KW-0547">Nucleotide-binding</keyword>
<dbReference type="InterPro" id="IPR009057">
    <property type="entry name" value="Homeodomain-like_sf"/>
</dbReference>
<dbReference type="Pfam" id="PF00072">
    <property type="entry name" value="Response_reg"/>
    <property type="match status" value="1"/>
</dbReference>
<evidence type="ECO:0000259" key="13">
    <source>
        <dbReference type="PROSITE" id="PS01124"/>
    </source>
</evidence>
<evidence type="ECO:0000256" key="10">
    <source>
        <dbReference type="ARBA" id="ARBA00023163"/>
    </source>
</evidence>
<dbReference type="Gene3D" id="2.130.10.10">
    <property type="entry name" value="YVTN repeat-like/Quinoprotein amine dehydrogenase"/>
    <property type="match status" value="3"/>
</dbReference>
<dbReference type="PANTHER" id="PTHR43547">
    <property type="entry name" value="TWO-COMPONENT HISTIDINE KINASE"/>
    <property type="match status" value="1"/>
</dbReference>
<dbReference type="RefSeq" id="WP_157590011.1">
    <property type="nucleotide sequence ID" value="NZ_WPIN01000021.1"/>
</dbReference>
<feature type="signal peptide" evidence="12">
    <location>
        <begin position="1"/>
        <end position="20"/>
    </location>
</feature>
<dbReference type="SUPFAM" id="SSF46689">
    <property type="entry name" value="Homeodomain-like"/>
    <property type="match status" value="1"/>
</dbReference>
<keyword evidence="9" id="KW-0805">Transcription regulation</keyword>
<evidence type="ECO:0000256" key="3">
    <source>
        <dbReference type="ARBA" id="ARBA00022553"/>
    </source>
</evidence>
<dbReference type="SMART" id="SM00387">
    <property type="entry name" value="HATPase_c"/>
    <property type="match status" value="1"/>
</dbReference>
<proteinExistence type="predicted"/>
<dbReference type="SUPFAM" id="SSF55874">
    <property type="entry name" value="ATPase domain of HSP90 chaperone/DNA topoisomerase II/histidine kinase"/>
    <property type="match status" value="1"/>
</dbReference>
<dbReference type="InterPro" id="IPR005467">
    <property type="entry name" value="His_kinase_dom"/>
</dbReference>
<evidence type="ECO:0000313" key="17">
    <source>
        <dbReference type="Proteomes" id="UP000436006"/>
    </source>
</evidence>
<keyword evidence="7" id="KW-0067">ATP-binding</keyword>
<dbReference type="Pfam" id="PF07494">
    <property type="entry name" value="Reg_prop"/>
    <property type="match status" value="1"/>
</dbReference>
<keyword evidence="17" id="KW-1185">Reference proteome</keyword>
<feature type="domain" description="HTH araC/xylS-type" evidence="13">
    <location>
        <begin position="1231"/>
        <end position="1329"/>
    </location>
</feature>
<dbReference type="SMART" id="SM00388">
    <property type="entry name" value="HisKA"/>
    <property type="match status" value="1"/>
</dbReference>
<dbReference type="Pfam" id="PF02518">
    <property type="entry name" value="HATPase_c"/>
    <property type="match status" value="1"/>
</dbReference>
<feature type="domain" description="Histidine kinase" evidence="14">
    <location>
        <begin position="819"/>
        <end position="1034"/>
    </location>
</feature>
<dbReference type="Pfam" id="PF07495">
    <property type="entry name" value="Y_Y_Y"/>
    <property type="match status" value="1"/>
</dbReference>
<dbReference type="PROSITE" id="PS01124">
    <property type="entry name" value="HTH_ARAC_FAMILY_2"/>
    <property type="match status" value="1"/>
</dbReference>
<dbReference type="Gene3D" id="2.60.40.10">
    <property type="entry name" value="Immunoglobulins"/>
    <property type="match status" value="1"/>
</dbReference>
<comment type="catalytic activity">
    <reaction evidence="1">
        <text>ATP + protein L-histidine = ADP + protein N-phospho-L-histidine.</text>
        <dbReference type="EC" id="2.7.13.3"/>
    </reaction>
</comment>
<dbReference type="Gene3D" id="1.10.10.60">
    <property type="entry name" value="Homeodomain-like"/>
    <property type="match status" value="1"/>
</dbReference>
<dbReference type="Gene3D" id="3.30.565.10">
    <property type="entry name" value="Histidine kinase-like ATPase, C-terminal domain"/>
    <property type="match status" value="1"/>
</dbReference>
<evidence type="ECO:0000313" key="16">
    <source>
        <dbReference type="EMBL" id="MVM35203.1"/>
    </source>
</evidence>
<evidence type="ECO:0000256" key="11">
    <source>
        <dbReference type="PROSITE-ProRule" id="PRU00169"/>
    </source>
</evidence>
<evidence type="ECO:0000259" key="15">
    <source>
        <dbReference type="PROSITE" id="PS50110"/>
    </source>
</evidence>
<gene>
    <name evidence="16" type="ORF">GO755_34585</name>
</gene>
<dbReference type="FunFam" id="3.30.565.10:FF:000037">
    <property type="entry name" value="Hybrid sensor histidine kinase/response regulator"/>
    <property type="match status" value="1"/>
</dbReference>
<dbReference type="GO" id="GO:0005524">
    <property type="term" value="F:ATP binding"/>
    <property type="evidence" value="ECO:0007669"/>
    <property type="project" value="UniProtKB-KW"/>
</dbReference>
<dbReference type="CDD" id="cd00082">
    <property type="entry name" value="HisKA"/>
    <property type="match status" value="1"/>
</dbReference>
<dbReference type="InterPro" id="IPR003594">
    <property type="entry name" value="HATPase_dom"/>
</dbReference>
<accession>A0A7K1SNF2</accession>
<dbReference type="EC" id="2.7.13.3" evidence="2"/>
<dbReference type="Proteomes" id="UP000436006">
    <property type="component" value="Unassembled WGS sequence"/>
</dbReference>
<keyword evidence="10" id="KW-0804">Transcription</keyword>
<dbReference type="CDD" id="cd16922">
    <property type="entry name" value="HATPase_EvgS-ArcB-TorS-like"/>
    <property type="match status" value="1"/>
</dbReference>
<evidence type="ECO:0000256" key="5">
    <source>
        <dbReference type="ARBA" id="ARBA00022741"/>
    </source>
</evidence>
<dbReference type="EMBL" id="WPIN01000021">
    <property type="protein sequence ID" value="MVM35203.1"/>
    <property type="molecule type" value="Genomic_DNA"/>
</dbReference>
<dbReference type="InterPro" id="IPR036097">
    <property type="entry name" value="HisK_dim/P_sf"/>
</dbReference>
<dbReference type="InterPro" id="IPR011006">
    <property type="entry name" value="CheY-like_superfamily"/>
</dbReference>
<dbReference type="GO" id="GO:0000155">
    <property type="term" value="F:phosphorelay sensor kinase activity"/>
    <property type="evidence" value="ECO:0007669"/>
    <property type="project" value="InterPro"/>
</dbReference>